<evidence type="ECO:0000256" key="7">
    <source>
        <dbReference type="ARBA" id="ARBA00022679"/>
    </source>
</evidence>
<dbReference type="GO" id="GO:0005737">
    <property type="term" value="C:cytoplasm"/>
    <property type="evidence" value="ECO:0007669"/>
    <property type="project" value="UniProtKB-SubCell"/>
</dbReference>
<dbReference type="Pfam" id="PF22458">
    <property type="entry name" value="RsmF-B_ferredox"/>
    <property type="match status" value="1"/>
</dbReference>
<dbReference type="Proteomes" id="UP000461585">
    <property type="component" value="Unassembled WGS sequence"/>
</dbReference>
<evidence type="ECO:0000256" key="2">
    <source>
        <dbReference type="ARBA" id="ARBA00004496"/>
    </source>
</evidence>
<evidence type="ECO:0000256" key="10">
    <source>
        <dbReference type="ARBA" id="ARBA00030399"/>
    </source>
</evidence>
<dbReference type="Gene3D" id="1.10.940.10">
    <property type="entry name" value="NusB-like"/>
    <property type="match status" value="1"/>
</dbReference>
<dbReference type="InterPro" id="IPR023267">
    <property type="entry name" value="RCMT"/>
</dbReference>
<dbReference type="GO" id="GO:0008649">
    <property type="term" value="F:rRNA methyltransferase activity"/>
    <property type="evidence" value="ECO:0007669"/>
    <property type="project" value="InterPro"/>
</dbReference>
<feature type="binding site" evidence="13">
    <location>
        <begin position="263"/>
        <end position="269"/>
    </location>
    <ligand>
        <name>S-adenosyl-L-methionine</name>
        <dbReference type="ChEBI" id="CHEBI:59789"/>
    </ligand>
</feature>
<evidence type="ECO:0000256" key="13">
    <source>
        <dbReference type="PROSITE-ProRule" id="PRU01023"/>
    </source>
</evidence>
<keyword evidence="9 13" id="KW-0694">RNA-binding</keyword>
<keyword evidence="6 13" id="KW-0489">Methyltransferase</keyword>
<evidence type="ECO:0000256" key="3">
    <source>
        <dbReference type="ARBA" id="ARBA00012140"/>
    </source>
</evidence>
<dbReference type="EMBL" id="JAAEEH010000007">
    <property type="protein sequence ID" value="NDL66889.1"/>
    <property type="molecule type" value="Genomic_DNA"/>
</dbReference>
<dbReference type="InterPro" id="IPR029063">
    <property type="entry name" value="SAM-dependent_MTases_sf"/>
</dbReference>
<feature type="binding site" evidence="13">
    <location>
        <position position="288"/>
    </location>
    <ligand>
        <name>S-adenosyl-L-methionine</name>
        <dbReference type="ChEBI" id="CHEBI:59789"/>
    </ligand>
</feature>
<dbReference type="EC" id="2.1.1.176" evidence="3"/>
<dbReference type="Gene3D" id="3.30.70.1170">
    <property type="entry name" value="Sun protein, domain 3"/>
    <property type="match status" value="1"/>
</dbReference>
<gene>
    <name evidence="15" type="primary">rsmB</name>
    <name evidence="15" type="ORF">GXN74_03895</name>
</gene>
<protein>
    <recommendedName>
        <fullName evidence="3">16S rRNA (cytosine(967)-C(5))-methyltransferase</fullName>
        <ecNumber evidence="3">2.1.1.176</ecNumber>
    </recommendedName>
    <alternativeName>
        <fullName evidence="10">16S rRNA m5C967 methyltransferase</fullName>
    </alternativeName>
    <alternativeName>
        <fullName evidence="11">rRNA (cytosine-C(5)-)-methyltransferase RsmB</fullName>
    </alternativeName>
</protein>
<accession>A0A7X5KLN8</accession>
<feature type="active site" description="Nucleophile" evidence="13">
    <location>
        <position position="386"/>
    </location>
</feature>
<dbReference type="InterPro" id="IPR006027">
    <property type="entry name" value="NusB_RsmB_TIM44"/>
</dbReference>
<evidence type="ECO:0000256" key="5">
    <source>
        <dbReference type="ARBA" id="ARBA00022552"/>
    </source>
</evidence>
<evidence type="ECO:0000259" key="14">
    <source>
        <dbReference type="PROSITE" id="PS51686"/>
    </source>
</evidence>
<dbReference type="InterPro" id="IPR035926">
    <property type="entry name" value="NusB-like_sf"/>
</dbReference>
<proteinExistence type="inferred from homology"/>
<evidence type="ECO:0000256" key="11">
    <source>
        <dbReference type="ARBA" id="ARBA00031088"/>
    </source>
</evidence>
<dbReference type="Pfam" id="PF01029">
    <property type="entry name" value="NusB"/>
    <property type="match status" value="1"/>
</dbReference>
<dbReference type="InterPro" id="IPR001678">
    <property type="entry name" value="MeTrfase_RsmB-F_NOP2_dom"/>
</dbReference>
<dbReference type="NCBIfam" id="NF011494">
    <property type="entry name" value="PRK14902.1"/>
    <property type="match status" value="1"/>
</dbReference>
<evidence type="ECO:0000256" key="1">
    <source>
        <dbReference type="ARBA" id="ARBA00002724"/>
    </source>
</evidence>
<dbReference type="PROSITE" id="PS51686">
    <property type="entry name" value="SAM_MT_RSMB_NOP"/>
    <property type="match status" value="1"/>
</dbReference>
<dbReference type="CDD" id="cd02440">
    <property type="entry name" value="AdoMet_MTases"/>
    <property type="match status" value="1"/>
</dbReference>
<keyword evidence="4" id="KW-0963">Cytoplasm</keyword>
<dbReference type="GO" id="GO:0006355">
    <property type="term" value="P:regulation of DNA-templated transcription"/>
    <property type="evidence" value="ECO:0007669"/>
    <property type="project" value="InterPro"/>
</dbReference>
<comment type="subcellular location">
    <subcellularLocation>
        <location evidence="2">Cytoplasm</location>
    </subcellularLocation>
</comment>
<evidence type="ECO:0000313" key="16">
    <source>
        <dbReference type="Proteomes" id="UP000461585"/>
    </source>
</evidence>
<sequence length="454" mass="50641">MTENGRMAAVRILERMEKEDLYVNRAMDDHLHVHDLDREDRKFVSRLVYGTVERMLYLDHVLDRYSKVPSAKMKKVVRWVLRTGVYQILFMDGIRDAAVCDEAVKIIKKRKMGALAGYVNAVLRTVAREKDSLVHPGTESLEELSLAFSMPLWLLEKLQGQMGFEPLKEFCLQSLGSAPLCVRPNLPKVGLKELEAALDREGVAHRPGGLLPYALFLDKVEALAKLESFRKGLFQVQDQSSQLVGEVVRSLELGGSPLVLDVCAAPGGKSTHVAGLLGPSGGRVVARDISPWKLERIGENVERLGHPNIRMEEKDASRAYGEDRESADVVLADAPCSGLGILRRKPDIKYRLTPDSLESLGRLQKEILEASGAAVKPGGFLVYSTCTVNREENEDQVMRFLEEHKEFKQRPIHLPFGALDPFLEEGFVKLMPKEGGADGFFIALLEKEKGQRNG</sequence>
<dbReference type="SUPFAM" id="SSF53335">
    <property type="entry name" value="S-adenosyl-L-methionine-dependent methyltransferases"/>
    <property type="match status" value="1"/>
</dbReference>
<dbReference type="InterPro" id="IPR054728">
    <property type="entry name" value="RsmB-like_ferredoxin"/>
</dbReference>
<dbReference type="RefSeq" id="WP_162369616.1">
    <property type="nucleotide sequence ID" value="NZ_JAAEEH010000007.1"/>
</dbReference>
<evidence type="ECO:0000313" key="15">
    <source>
        <dbReference type="EMBL" id="NDL66889.1"/>
    </source>
</evidence>
<keyword evidence="8 13" id="KW-0949">S-adenosyl-L-methionine</keyword>
<reference evidence="15 16" key="1">
    <citation type="submission" date="2020-01" db="EMBL/GenBank/DDBJ databases">
        <title>Anaeroalcalibacter tamaniensis gen. nov., sp. nov., moderately halophilic strictly anaerobic fermenter bacterium from mud volcano of Taman peninsula.</title>
        <authorList>
            <person name="Frolova A."/>
            <person name="Merkel A.Y."/>
            <person name="Slobodkin A.I."/>
        </authorList>
    </citation>
    <scope>NUCLEOTIDE SEQUENCE [LARGE SCALE GENOMIC DNA]</scope>
    <source>
        <strain evidence="15 16">F-3ap</strain>
    </source>
</reference>
<comment type="catalytic activity">
    <reaction evidence="12">
        <text>cytidine(967) in 16S rRNA + S-adenosyl-L-methionine = 5-methylcytidine(967) in 16S rRNA + S-adenosyl-L-homocysteine + H(+)</text>
        <dbReference type="Rhea" id="RHEA:42748"/>
        <dbReference type="Rhea" id="RHEA-COMP:10219"/>
        <dbReference type="Rhea" id="RHEA-COMP:10220"/>
        <dbReference type="ChEBI" id="CHEBI:15378"/>
        <dbReference type="ChEBI" id="CHEBI:57856"/>
        <dbReference type="ChEBI" id="CHEBI:59789"/>
        <dbReference type="ChEBI" id="CHEBI:74483"/>
        <dbReference type="ChEBI" id="CHEBI:82748"/>
        <dbReference type="EC" id="2.1.1.176"/>
    </reaction>
</comment>
<feature type="binding site" evidence="13">
    <location>
        <position position="333"/>
    </location>
    <ligand>
        <name>S-adenosyl-L-methionine</name>
        <dbReference type="ChEBI" id="CHEBI:59789"/>
    </ligand>
</feature>
<evidence type="ECO:0000256" key="12">
    <source>
        <dbReference type="ARBA" id="ARBA00047283"/>
    </source>
</evidence>
<dbReference type="NCBIfam" id="TIGR00563">
    <property type="entry name" value="rsmB"/>
    <property type="match status" value="1"/>
</dbReference>
<dbReference type="InterPro" id="IPR049560">
    <property type="entry name" value="MeTrfase_RsmB-F_NOP2_cat"/>
</dbReference>
<evidence type="ECO:0000256" key="9">
    <source>
        <dbReference type="ARBA" id="ARBA00022884"/>
    </source>
</evidence>
<dbReference type="Gene3D" id="3.40.50.150">
    <property type="entry name" value="Vaccinia Virus protein VP39"/>
    <property type="match status" value="1"/>
</dbReference>
<comment type="function">
    <text evidence="1">Specifically methylates the cytosine at position 967 (m5C967) of 16S rRNA.</text>
</comment>
<dbReference type="InterPro" id="IPR004573">
    <property type="entry name" value="rRNA_ssu_MeTfrase_B"/>
</dbReference>
<dbReference type="PANTHER" id="PTHR22807">
    <property type="entry name" value="NOP2 YEAST -RELATED NOL1/NOP2/FMU SUN DOMAIN-CONTAINING"/>
    <property type="match status" value="1"/>
</dbReference>
<dbReference type="Pfam" id="PF01189">
    <property type="entry name" value="Methyltr_RsmB-F"/>
    <property type="match status" value="1"/>
</dbReference>
<dbReference type="SUPFAM" id="SSF48013">
    <property type="entry name" value="NusB-like"/>
    <property type="match status" value="1"/>
</dbReference>
<keyword evidence="7 13" id="KW-0808">Transferase</keyword>
<evidence type="ECO:0000256" key="8">
    <source>
        <dbReference type="ARBA" id="ARBA00022691"/>
    </source>
</evidence>
<comment type="similarity">
    <text evidence="13">Belongs to the class I-like SAM-binding methyltransferase superfamily. RsmB/NOP family.</text>
</comment>
<organism evidence="15 16">
    <name type="scientific">Anaerotalea alkaliphila</name>
    <dbReference type="NCBI Taxonomy" id="2662126"/>
    <lineage>
        <taxon>Bacteria</taxon>
        <taxon>Bacillati</taxon>
        <taxon>Bacillota</taxon>
        <taxon>Clostridia</taxon>
        <taxon>Eubacteriales</taxon>
        <taxon>Anaerotalea</taxon>
    </lineage>
</organism>
<feature type="binding site" evidence="13">
    <location>
        <position position="315"/>
    </location>
    <ligand>
        <name>S-adenosyl-L-methionine</name>
        <dbReference type="ChEBI" id="CHEBI:59789"/>
    </ligand>
</feature>
<feature type="domain" description="SAM-dependent MTase RsmB/NOP-type" evidence="14">
    <location>
        <begin position="170"/>
        <end position="448"/>
    </location>
</feature>
<comment type="caution">
    <text evidence="15">The sequence shown here is derived from an EMBL/GenBank/DDBJ whole genome shotgun (WGS) entry which is preliminary data.</text>
</comment>
<name>A0A7X5KLN8_9FIRM</name>
<evidence type="ECO:0000256" key="6">
    <source>
        <dbReference type="ARBA" id="ARBA00022603"/>
    </source>
</evidence>
<keyword evidence="5" id="KW-0698">rRNA processing</keyword>
<evidence type="ECO:0000256" key="4">
    <source>
        <dbReference type="ARBA" id="ARBA00022490"/>
    </source>
</evidence>
<dbReference type="AlphaFoldDB" id="A0A7X5KLN8"/>
<dbReference type="GO" id="GO:0003723">
    <property type="term" value="F:RNA binding"/>
    <property type="evidence" value="ECO:0007669"/>
    <property type="project" value="UniProtKB-UniRule"/>
</dbReference>
<dbReference type="PANTHER" id="PTHR22807:SF53">
    <property type="entry name" value="RIBOSOMAL RNA SMALL SUBUNIT METHYLTRANSFERASE B-RELATED"/>
    <property type="match status" value="1"/>
</dbReference>
<dbReference type="PRINTS" id="PR02008">
    <property type="entry name" value="RCMTFAMILY"/>
</dbReference>
<keyword evidence="16" id="KW-1185">Reference proteome</keyword>